<feature type="compositionally biased region" description="Polar residues" evidence="10">
    <location>
        <begin position="768"/>
        <end position="779"/>
    </location>
</feature>
<evidence type="ECO:0000256" key="2">
    <source>
        <dbReference type="ARBA" id="ARBA00007025"/>
    </source>
</evidence>
<feature type="region of interest" description="Disordered" evidence="10">
    <location>
        <begin position="549"/>
        <end position="580"/>
    </location>
</feature>
<dbReference type="GO" id="GO:0003677">
    <property type="term" value="F:DNA binding"/>
    <property type="evidence" value="ECO:0007669"/>
    <property type="project" value="UniProtKB-KW"/>
</dbReference>
<dbReference type="GO" id="GO:0016887">
    <property type="term" value="F:ATP hydrolysis activity"/>
    <property type="evidence" value="ECO:0007669"/>
    <property type="project" value="InterPro"/>
</dbReference>
<proteinExistence type="inferred from homology"/>
<dbReference type="GO" id="GO:0005524">
    <property type="term" value="F:ATP binding"/>
    <property type="evidence" value="ECO:0007669"/>
    <property type="project" value="UniProtKB-KW"/>
</dbReference>
<dbReference type="InterPro" id="IPR027417">
    <property type="entry name" value="P-loop_NTPase"/>
</dbReference>
<feature type="compositionally biased region" description="Acidic residues" evidence="10">
    <location>
        <begin position="780"/>
        <end position="790"/>
    </location>
</feature>
<evidence type="ECO:0000313" key="13">
    <source>
        <dbReference type="Proteomes" id="UP000518266"/>
    </source>
</evidence>
<protein>
    <recommendedName>
        <fullName evidence="11">Helicase C-terminal domain-containing protein</fullName>
    </recommendedName>
</protein>
<evidence type="ECO:0000256" key="8">
    <source>
        <dbReference type="ARBA" id="ARBA00023242"/>
    </source>
</evidence>
<feature type="domain" description="Helicase C-terminal" evidence="11">
    <location>
        <begin position="62"/>
        <end position="237"/>
    </location>
</feature>
<dbReference type="InterPro" id="IPR049730">
    <property type="entry name" value="SNF2/RAD54-like_C"/>
</dbReference>
<dbReference type="SUPFAM" id="SSF52540">
    <property type="entry name" value="P-loop containing nucleoside triphosphate hydrolases"/>
    <property type="match status" value="1"/>
</dbReference>
<dbReference type="Proteomes" id="UP000518266">
    <property type="component" value="Unassembled WGS sequence"/>
</dbReference>
<organism evidence="12 13">
    <name type="scientific">Dissostichus mawsoni</name>
    <name type="common">Antarctic cod</name>
    <dbReference type="NCBI Taxonomy" id="36200"/>
    <lineage>
        <taxon>Eukaryota</taxon>
        <taxon>Metazoa</taxon>
        <taxon>Chordata</taxon>
        <taxon>Craniata</taxon>
        <taxon>Vertebrata</taxon>
        <taxon>Euteleostomi</taxon>
        <taxon>Actinopterygii</taxon>
        <taxon>Neopterygii</taxon>
        <taxon>Teleostei</taxon>
        <taxon>Neoteleostei</taxon>
        <taxon>Acanthomorphata</taxon>
        <taxon>Eupercaria</taxon>
        <taxon>Perciformes</taxon>
        <taxon>Notothenioidei</taxon>
        <taxon>Nototheniidae</taxon>
        <taxon>Dissostichus</taxon>
    </lineage>
</organism>
<keyword evidence="4" id="KW-0378">Hydrolase</keyword>
<evidence type="ECO:0000256" key="7">
    <source>
        <dbReference type="ARBA" id="ARBA00023125"/>
    </source>
</evidence>
<dbReference type="InterPro" id="IPR001650">
    <property type="entry name" value="Helicase_C-like"/>
</dbReference>
<dbReference type="PANTHER" id="PTHR45797:SF1">
    <property type="entry name" value="HELICASE ARIP4"/>
    <property type="match status" value="1"/>
</dbReference>
<feature type="compositionally biased region" description="Low complexity" evidence="10">
    <location>
        <begin position="659"/>
        <end position="690"/>
    </location>
</feature>
<keyword evidence="8" id="KW-0539">Nucleus</keyword>
<keyword evidence="6" id="KW-0067">ATP-binding</keyword>
<feature type="region of interest" description="Disordered" evidence="10">
    <location>
        <begin position="763"/>
        <end position="790"/>
    </location>
</feature>
<dbReference type="PROSITE" id="PS51194">
    <property type="entry name" value="HELICASE_CTER"/>
    <property type="match status" value="1"/>
</dbReference>
<comment type="similarity">
    <text evidence="2">Belongs to the SNF2/RAD54 helicase family.</text>
</comment>
<comment type="subcellular location">
    <subcellularLocation>
        <location evidence="1">Nucleus</location>
    </subcellularLocation>
</comment>
<comment type="caution">
    <text evidence="12">The sequence shown here is derived from an EMBL/GenBank/DDBJ whole genome shotgun (WGS) entry which is preliminary data.</text>
</comment>
<dbReference type="Pfam" id="PF00271">
    <property type="entry name" value="Helicase_C"/>
    <property type="match status" value="1"/>
</dbReference>
<keyword evidence="3" id="KW-0547">Nucleotide-binding</keyword>
<feature type="region of interest" description="Disordered" evidence="10">
    <location>
        <begin position="266"/>
        <end position="293"/>
    </location>
</feature>
<dbReference type="SMART" id="SM00490">
    <property type="entry name" value="HELICc"/>
    <property type="match status" value="1"/>
</dbReference>
<keyword evidence="5" id="KW-0347">Helicase</keyword>
<feature type="compositionally biased region" description="Basic and acidic residues" evidence="10">
    <location>
        <begin position="266"/>
        <end position="285"/>
    </location>
</feature>
<dbReference type="GO" id="GO:0005634">
    <property type="term" value="C:nucleus"/>
    <property type="evidence" value="ECO:0007669"/>
    <property type="project" value="UniProtKB-SubCell"/>
</dbReference>
<evidence type="ECO:0000256" key="6">
    <source>
        <dbReference type="ARBA" id="ARBA00022840"/>
    </source>
</evidence>
<evidence type="ECO:0000256" key="1">
    <source>
        <dbReference type="ARBA" id="ARBA00004123"/>
    </source>
</evidence>
<feature type="region of interest" description="Disordered" evidence="10">
    <location>
        <begin position="462"/>
        <end position="534"/>
    </location>
</feature>
<gene>
    <name evidence="12" type="ORF">F7725_017019</name>
</gene>
<dbReference type="AlphaFoldDB" id="A0A7J5Z3Y7"/>
<feature type="coiled-coil region" evidence="9">
    <location>
        <begin position="24"/>
        <end position="51"/>
    </location>
</feature>
<keyword evidence="7" id="KW-0238">DNA-binding</keyword>
<feature type="compositionally biased region" description="Polar residues" evidence="10">
    <location>
        <begin position="643"/>
        <end position="658"/>
    </location>
</feature>
<sequence>MAVMAEKKHDFTLLSKSNAYRKGVADKKEEVAALDKALKELQESAKGIMSNYCTGLLENSAKMTLLFHLIEESVQKRDKILVFSQSLSTLTVIEEFLAKRPMPAGVTPPETQRQTWVRNLNYYRLDGSTSASERERLINQFNDPENTAAWVFLLSTRAGCLGVNLIGANRVVVFDASWNPCHDAQAVCRVYRYDRVVDDLNPVLNFTRKEVESLLHFVEEEPDQSPQHMGDEFEAVMQNACQLYPHLISKQPFHHESLLVDRKESKLTKAEKRAAKKSYEDEKRASVPYSRPSYAPYYPTSDQTLTNIPAFTQRGWRAMVRPDDKPVASVRPIQSTPIPMMPRQAGMGMSGSSSVGSLPVNFLQKAGVYVQRITTTTDFVTNVGHLSKSADIVIPGSNSTTDVQARISAGESIHVIRGSKGTYIRTNDGRIFAIRSGKITRQAVGGSAASRDIQGSHIHALSNGCLSPADHQQGSPSEDGRPSSPLSSEILRELSRYTSSTGDANAGSGNELPSEMLALPAGDEGSSQYNQSGDLSRQLGEDLLSSALEMRGSKRRSTESQGNTPIGGKRSSSAASRYHGLSMGSSGLSFPPGGLNSSSSLLGNMGHMSHPLLMGGSGGSSFLQTPGQTLADLQTMFTSAGSDLLRQPSTGNGNLPTPSSSSSSMSPVYSSASATIPMSSTPSAATSSSLASGSLPPYLMNPNMADLLSSGFPLNYSQSLLSDSRMFSSPLLSGGFQTPNSSSNTSSFLSHFNNPTSSLLGAALTQPDIHQSTENGGSSSDDDVIEVTGQ</sequence>
<dbReference type="EMBL" id="JAAKFY010000006">
    <property type="protein sequence ID" value="KAF3856296.1"/>
    <property type="molecule type" value="Genomic_DNA"/>
</dbReference>
<dbReference type="GO" id="GO:0004386">
    <property type="term" value="F:helicase activity"/>
    <property type="evidence" value="ECO:0007669"/>
    <property type="project" value="UniProtKB-KW"/>
</dbReference>
<dbReference type="PANTHER" id="PTHR45797">
    <property type="entry name" value="RAD54-LIKE"/>
    <property type="match status" value="1"/>
</dbReference>
<accession>A0A7J5Z3Y7</accession>
<dbReference type="CDD" id="cd18793">
    <property type="entry name" value="SF2_C_SNF"/>
    <property type="match status" value="1"/>
</dbReference>
<evidence type="ECO:0000256" key="10">
    <source>
        <dbReference type="SAM" id="MobiDB-lite"/>
    </source>
</evidence>
<evidence type="ECO:0000256" key="9">
    <source>
        <dbReference type="SAM" id="Coils"/>
    </source>
</evidence>
<evidence type="ECO:0000256" key="3">
    <source>
        <dbReference type="ARBA" id="ARBA00022741"/>
    </source>
</evidence>
<keyword evidence="13" id="KW-1185">Reference proteome</keyword>
<feature type="compositionally biased region" description="Polar residues" evidence="10">
    <location>
        <begin position="525"/>
        <end position="534"/>
    </location>
</feature>
<feature type="region of interest" description="Disordered" evidence="10">
    <location>
        <begin position="643"/>
        <end position="690"/>
    </location>
</feature>
<feature type="compositionally biased region" description="Polar residues" evidence="10">
    <location>
        <begin position="559"/>
        <end position="575"/>
    </location>
</feature>
<dbReference type="Gene3D" id="3.40.50.300">
    <property type="entry name" value="P-loop containing nucleotide triphosphate hydrolases"/>
    <property type="match status" value="1"/>
</dbReference>
<evidence type="ECO:0000259" key="11">
    <source>
        <dbReference type="PROSITE" id="PS51194"/>
    </source>
</evidence>
<evidence type="ECO:0000256" key="4">
    <source>
        <dbReference type="ARBA" id="ARBA00022801"/>
    </source>
</evidence>
<evidence type="ECO:0000313" key="12">
    <source>
        <dbReference type="EMBL" id="KAF3856296.1"/>
    </source>
</evidence>
<reference evidence="12 13" key="1">
    <citation type="submission" date="2020-03" db="EMBL/GenBank/DDBJ databases">
        <title>Dissostichus mawsoni Genome sequencing and assembly.</title>
        <authorList>
            <person name="Park H."/>
        </authorList>
    </citation>
    <scope>NUCLEOTIDE SEQUENCE [LARGE SCALE GENOMIC DNA]</scope>
    <source>
        <strain evidence="12">DM0001</strain>
        <tissue evidence="12">Muscle</tissue>
    </source>
</reference>
<keyword evidence="9" id="KW-0175">Coiled coil</keyword>
<dbReference type="InterPro" id="IPR044574">
    <property type="entry name" value="ARIP4-like"/>
</dbReference>
<evidence type="ECO:0000256" key="5">
    <source>
        <dbReference type="ARBA" id="ARBA00022806"/>
    </source>
</evidence>
<dbReference type="OrthoDB" id="9900844at2759"/>
<name>A0A7J5Z3Y7_DISMA</name>